<accession>A0A8S4PG43</accession>
<dbReference type="EMBL" id="CAIIXF020000008">
    <property type="protein sequence ID" value="CAH1793293.1"/>
    <property type="molecule type" value="Genomic_DNA"/>
</dbReference>
<comment type="caution">
    <text evidence="1">The sequence shown here is derived from an EMBL/GenBank/DDBJ whole genome shotgun (WGS) entry which is preliminary data.</text>
</comment>
<organism evidence="1 2">
    <name type="scientific">Owenia fusiformis</name>
    <name type="common">Polychaete worm</name>
    <dbReference type="NCBI Taxonomy" id="6347"/>
    <lineage>
        <taxon>Eukaryota</taxon>
        <taxon>Metazoa</taxon>
        <taxon>Spiralia</taxon>
        <taxon>Lophotrochozoa</taxon>
        <taxon>Annelida</taxon>
        <taxon>Polychaeta</taxon>
        <taxon>Sedentaria</taxon>
        <taxon>Canalipalpata</taxon>
        <taxon>Sabellida</taxon>
        <taxon>Oweniida</taxon>
        <taxon>Oweniidae</taxon>
        <taxon>Owenia</taxon>
    </lineage>
</organism>
<gene>
    <name evidence="1" type="ORF">OFUS_LOCUS18159</name>
</gene>
<dbReference type="Proteomes" id="UP000749559">
    <property type="component" value="Unassembled WGS sequence"/>
</dbReference>
<dbReference type="AlphaFoldDB" id="A0A8S4PG43"/>
<evidence type="ECO:0000313" key="2">
    <source>
        <dbReference type="Proteomes" id="UP000749559"/>
    </source>
</evidence>
<proteinExistence type="predicted"/>
<keyword evidence="2" id="KW-1185">Reference proteome</keyword>
<sequence>GSSLKYLNIHLNNFTTRPKQIYSNYLVEKCNSEFLRKVLLKNNLLYTEGSWINNTWIPSNCEFSFGNSYLPKCLPDLKIRKMLILGDSNGRRWGYAALKLLQREYKCKVVKKEIDGTSDPTEEYFKEVKDAKFHKRDCLTCTSF</sequence>
<feature type="non-terminal residue" evidence="1">
    <location>
        <position position="144"/>
    </location>
</feature>
<reference evidence="1" key="1">
    <citation type="submission" date="2022-03" db="EMBL/GenBank/DDBJ databases">
        <authorList>
            <person name="Martin C."/>
        </authorList>
    </citation>
    <scope>NUCLEOTIDE SEQUENCE</scope>
</reference>
<evidence type="ECO:0000313" key="1">
    <source>
        <dbReference type="EMBL" id="CAH1793293.1"/>
    </source>
</evidence>
<feature type="non-terminal residue" evidence="1">
    <location>
        <position position="1"/>
    </location>
</feature>
<name>A0A8S4PG43_OWEFU</name>
<protein>
    <submittedName>
        <fullName evidence="1">Uncharacterized protein</fullName>
    </submittedName>
</protein>